<name>A0ABQ6FHS1_9RHOO</name>
<feature type="signal peptide" evidence="2">
    <location>
        <begin position="1"/>
        <end position="19"/>
    </location>
</feature>
<evidence type="ECO:0000313" key="4">
    <source>
        <dbReference type="EMBL" id="GLT24356.1"/>
    </source>
</evidence>
<feature type="compositionally biased region" description="Polar residues" evidence="1">
    <location>
        <begin position="118"/>
        <end position="128"/>
    </location>
</feature>
<comment type="caution">
    <text evidence="4">The sequence shown here is derived from an EMBL/GenBank/DDBJ whole genome shotgun (WGS) entry which is preliminary data.</text>
</comment>
<gene>
    <name evidence="4" type="ORF">GCM10007933_38350</name>
</gene>
<keyword evidence="5" id="KW-1185">Reference proteome</keyword>
<evidence type="ECO:0000259" key="3">
    <source>
        <dbReference type="Pfam" id="PF13511"/>
    </source>
</evidence>
<evidence type="ECO:0000256" key="2">
    <source>
        <dbReference type="SAM" id="SignalP"/>
    </source>
</evidence>
<dbReference type="InterPro" id="IPR025392">
    <property type="entry name" value="DUF4124"/>
</dbReference>
<organism evidence="4 5">
    <name type="scientific">Zoogloea oryzae</name>
    <dbReference type="NCBI Taxonomy" id="310767"/>
    <lineage>
        <taxon>Bacteria</taxon>
        <taxon>Pseudomonadati</taxon>
        <taxon>Pseudomonadota</taxon>
        <taxon>Betaproteobacteria</taxon>
        <taxon>Rhodocyclales</taxon>
        <taxon>Zoogloeaceae</taxon>
        <taxon>Zoogloea</taxon>
    </lineage>
</organism>
<protein>
    <recommendedName>
        <fullName evidence="3">DUF4124 domain-containing protein</fullName>
    </recommendedName>
</protein>
<reference evidence="5" key="1">
    <citation type="journal article" date="2019" name="Int. J. Syst. Evol. Microbiol.">
        <title>The Global Catalogue of Microorganisms (GCM) 10K type strain sequencing project: providing services to taxonomists for standard genome sequencing and annotation.</title>
        <authorList>
            <consortium name="The Broad Institute Genomics Platform"/>
            <consortium name="The Broad Institute Genome Sequencing Center for Infectious Disease"/>
            <person name="Wu L."/>
            <person name="Ma J."/>
        </authorList>
    </citation>
    <scope>NUCLEOTIDE SEQUENCE [LARGE SCALE GENOMIC DNA]</scope>
    <source>
        <strain evidence="5">NBRC 102407</strain>
    </source>
</reference>
<sequence>MFRKFFLVLLLCTGSAAFGQGIYSWKDAGGQVHYSDMPPPDAKVRTVRQGSITPQPPARTAEGGEAAAAASPSSQQSYAEKELAFRKRRAEAAEAEEKARKAQANDQARQRECAENRAQLTALESGQRMSRFDENGERVFLDDDERSAAIERTRRIVDKTCR</sequence>
<dbReference type="Pfam" id="PF13511">
    <property type="entry name" value="DUF4124"/>
    <property type="match status" value="1"/>
</dbReference>
<feature type="chain" id="PRO_5046024519" description="DUF4124 domain-containing protein" evidence="2">
    <location>
        <begin position="20"/>
        <end position="162"/>
    </location>
</feature>
<proteinExistence type="predicted"/>
<keyword evidence="2" id="KW-0732">Signal</keyword>
<evidence type="ECO:0000256" key="1">
    <source>
        <dbReference type="SAM" id="MobiDB-lite"/>
    </source>
</evidence>
<feature type="region of interest" description="Disordered" evidence="1">
    <location>
        <begin position="48"/>
        <end position="129"/>
    </location>
</feature>
<dbReference type="Proteomes" id="UP001157167">
    <property type="component" value="Unassembled WGS sequence"/>
</dbReference>
<evidence type="ECO:0000313" key="5">
    <source>
        <dbReference type="Proteomes" id="UP001157167"/>
    </source>
</evidence>
<feature type="compositionally biased region" description="Basic and acidic residues" evidence="1">
    <location>
        <begin position="79"/>
        <end position="100"/>
    </location>
</feature>
<feature type="domain" description="DUF4124" evidence="3">
    <location>
        <begin position="9"/>
        <end position="61"/>
    </location>
</feature>
<accession>A0ABQ6FHS1</accession>
<dbReference type="EMBL" id="BSPX01000087">
    <property type="protein sequence ID" value="GLT24356.1"/>
    <property type="molecule type" value="Genomic_DNA"/>
</dbReference>
<dbReference type="RefSeq" id="WP_284189521.1">
    <property type="nucleotide sequence ID" value="NZ_BSPX01000087.1"/>
</dbReference>
<feature type="compositionally biased region" description="Low complexity" evidence="1">
    <location>
        <begin position="61"/>
        <end position="70"/>
    </location>
</feature>